<dbReference type="Proteomes" id="UP001597353">
    <property type="component" value="Unassembled WGS sequence"/>
</dbReference>
<feature type="transmembrane region" description="Helical" evidence="11">
    <location>
        <begin position="379"/>
        <end position="401"/>
    </location>
</feature>
<feature type="transmembrane region" description="Helical" evidence="11">
    <location>
        <begin position="37"/>
        <end position="58"/>
    </location>
</feature>
<sequence>MDIIGLIPSFGGLIWTLAAFVVALSIIVAVHEYGHYIVGRWSGIHAEVFSLGFGPVLFSRVDRRGTRWQVALLPLGGYVKFLGDADAASATADSSAIAGMDPAARRRTMQGAPLWARAATVAAGPFFNFVMSIIVFAGFFMVQGVATDVPTVGRITDLPTASQGTSQGLAEGDRILAIEGRETPDYPAFYAAAGATQPAPTVDYRVLRDDRELVVEGPFPLPPLVGTIQLQSAAAAADLEPGDVILSVNGEPISSFDELPERVAASGGQSLLLEVWRGGETFEVTLVPRRSDVPTASGGFETRWLIGITSAPAFEPETRATGPFEALNRGVQQTVFIAQTSLSGLWHMVTGAISSCNLRGPIGIAETSGAAAAQGVESFVWFIAVLSTAVGLLNLFPVPVLDGGHLVFHAWEAVTGRPPSERALRILMTAGFAMLLTLMIFALTNDIFCP</sequence>
<dbReference type="PANTHER" id="PTHR42837">
    <property type="entry name" value="REGULATOR OF SIGMA-E PROTEASE RSEP"/>
    <property type="match status" value="1"/>
</dbReference>
<keyword evidence="7 11" id="KW-0862">Zinc</keyword>
<proteinExistence type="inferred from homology"/>
<keyword evidence="5 11" id="KW-0812">Transmembrane</keyword>
<dbReference type="RefSeq" id="WP_390265850.1">
    <property type="nucleotide sequence ID" value="NZ_JBHUGH010000038.1"/>
</dbReference>
<dbReference type="SMART" id="SM00228">
    <property type="entry name" value="PDZ"/>
    <property type="match status" value="2"/>
</dbReference>
<comment type="similarity">
    <text evidence="3 11">Belongs to the peptidase M50B family.</text>
</comment>
<comment type="cofactor">
    <cofactor evidence="1 11">
        <name>Zn(2+)</name>
        <dbReference type="ChEBI" id="CHEBI:29105"/>
    </cofactor>
</comment>
<evidence type="ECO:0000256" key="11">
    <source>
        <dbReference type="RuleBase" id="RU362031"/>
    </source>
</evidence>
<evidence type="ECO:0000256" key="5">
    <source>
        <dbReference type="ARBA" id="ARBA00022692"/>
    </source>
</evidence>
<comment type="caution">
    <text evidence="13">The sequence shown here is derived from an EMBL/GenBank/DDBJ whole genome shotgun (WGS) entry which is preliminary data.</text>
</comment>
<keyword evidence="11" id="KW-0479">Metal-binding</keyword>
<dbReference type="GO" id="GO:0008237">
    <property type="term" value="F:metallopeptidase activity"/>
    <property type="evidence" value="ECO:0007669"/>
    <property type="project" value="UniProtKB-KW"/>
</dbReference>
<feature type="transmembrane region" description="Helical" evidence="11">
    <location>
        <begin position="422"/>
        <end position="443"/>
    </location>
</feature>
<gene>
    <name evidence="13" type="primary">rseP</name>
    <name evidence="13" type="ORF">ACFSGJ_19795</name>
</gene>
<name>A0ABW4SCV6_9RHOB</name>
<organism evidence="13 14">
    <name type="scientific">Halodurantibacterium flavum</name>
    <dbReference type="NCBI Taxonomy" id="1382802"/>
    <lineage>
        <taxon>Bacteria</taxon>
        <taxon>Pseudomonadati</taxon>
        <taxon>Pseudomonadota</taxon>
        <taxon>Alphaproteobacteria</taxon>
        <taxon>Rhodobacterales</taxon>
        <taxon>Paracoccaceae</taxon>
        <taxon>Halodurantibacterium</taxon>
    </lineage>
</organism>
<keyword evidence="14" id="KW-1185">Reference proteome</keyword>
<dbReference type="PANTHER" id="PTHR42837:SF2">
    <property type="entry name" value="MEMBRANE METALLOPROTEASE ARASP2, CHLOROPLASTIC-RELATED"/>
    <property type="match status" value="1"/>
</dbReference>
<dbReference type="CDD" id="cd06163">
    <property type="entry name" value="S2P-M50_PDZ_RseP-like"/>
    <property type="match status" value="1"/>
</dbReference>
<keyword evidence="8 11" id="KW-1133">Transmembrane helix</keyword>
<keyword evidence="6 11" id="KW-0378">Hydrolase</keyword>
<feature type="domain" description="PDZ" evidence="12">
    <location>
        <begin position="138"/>
        <end position="210"/>
    </location>
</feature>
<dbReference type="InterPro" id="IPR008915">
    <property type="entry name" value="Peptidase_M50"/>
</dbReference>
<dbReference type="Gene3D" id="2.30.42.10">
    <property type="match status" value="2"/>
</dbReference>
<keyword evidence="9 11" id="KW-0482">Metalloprotease</keyword>
<feature type="transmembrane region" description="Helical" evidence="11">
    <location>
        <begin position="114"/>
        <end position="142"/>
    </location>
</feature>
<dbReference type="EMBL" id="JBHUGH010000038">
    <property type="protein sequence ID" value="MFD1914452.1"/>
    <property type="molecule type" value="Genomic_DNA"/>
</dbReference>
<dbReference type="InterPro" id="IPR004387">
    <property type="entry name" value="Pept_M50_Zn"/>
</dbReference>
<evidence type="ECO:0000256" key="1">
    <source>
        <dbReference type="ARBA" id="ARBA00001947"/>
    </source>
</evidence>
<accession>A0ABW4SCV6</accession>
<evidence type="ECO:0000313" key="13">
    <source>
        <dbReference type="EMBL" id="MFD1914452.1"/>
    </source>
</evidence>
<keyword evidence="4" id="KW-0645">Protease</keyword>
<dbReference type="InterPro" id="IPR036034">
    <property type="entry name" value="PDZ_sf"/>
</dbReference>
<comment type="subcellular location">
    <subcellularLocation>
        <location evidence="2">Membrane</location>
        <topology evidence="2">Multi-pass membrane protein</topology>
    </subcellularLocation>
</comment>
<evidence type="ECO:0000313" key="14">
    <source>
        <dbReference type="Proteomes" id="UP001597353"/>
    </source>
</evidence>
<reference evidence="14" key="1">
    <citation type="journal article" date="2019" name="Int. J. Syst. Evol. Microbiol.">
        <title>The Global Catalogue of Microorganisms (GCM) 10K type strain sequencing project: providing services to taxonomists for standard genome sequencing and annotation.</title>
        <authorList>
            <consortium name="The Broad Institute Genomics Platform"/>
            <consortium name="The Broad Institute Genome Sequencing Center for Infectious Disease"/>
            <person name="Wu L."/>
            <person name="Ma J."/>
        </authorList>
    </citation>
    <scope>NUCLEOTIDE SEQUENCE [LARGE SCALE GENOMIC DNA]</scope>
    <source>
        <strain evidence="14">CGMCC 4.7242</strain>
    </source>
</reference>
<feature type="transmembrane region" description="Helical" evidence="11">
    <location>
        <begin position="12"/>
        <end position="31"/>
    </location>
</feature>
<dbReference type="EC" id="3.4.24.-" evidence="11"/>
<evidence type="ECO:0000256" key="6">
    <source>
        <dbReference type="ARBA" id="ARBA00022801"/>
    </source>
</evidence>
<evidence type="ECO:0000256" key="7">
    <source>
        <dbReference type="ARBA" id="ARBA00022833"/>
    </source>
</evidence>
<dbReference type="NCBIfam" id="TIGR00054">
    <property type="entry name" value="RIP metalloprotease RseP"/>
    <property type="match status" value="1"/>
</dbReference>
<evidence type="ECO:0000256" key="10">
    <source>
        <dbReference type="ARBA" id="ARBA00023136"/>
    </source>
</evidence>
<protein>
    <recommendedName>
        <fullName evidence="11">Zinc metalloprotease</fullName>
        <ecNumber evidence="11">3.4.24.-</ecNumber>
    </recommendedName>
</protein>
<feature type="domain" description="PDZ" evidence="12">
    <location>
        <begin position="211"/>
        <end position="279"/>
    </location>
</feature>
<evidence type="ECO:0000256" key="2">
    <source>
        <dbReference type="ARBA" id="ARBA00004141"/>
    </source>
</evidence>
<evidence type="ECO:0000256" key="4">
    <source>
        <dbReference type="ARBA" id="ARBA00022670"/>
    </source>
</evidence>
<evidence type="ECO:0000256" key="3">
    <source>
        <dbReference type="ARBA" id="ARBA00007931"/>
    </source>
</evidence>
<evidence type="ECO:0000256" key="8">
    <source>
        <dbReference type="ARBA" id="ARBA00022989"/>
    </source>
</evidence>
<dbReference type="Pfam" id="PF02163">
    <property type="entry name" value="Peptidase_M50"/>
    <property type="match status" value="1"/>
</dbReference>
<dbReference type="SUPFAM" id="SSF50156">
    <property type="entry name" value="PDZ domain-like"/>
    <property type="match status" value="2"/>
</dbReference>
<dbReference type="InterPro" id="IPR001478">
    <property type="entry name" value="PDZ"/>
</dbReference>
<dbReference type="InterPro" id="IPR041489">
    <property type="entry name" value="PDZ_6"/>
</dbReference>
<evidence type="ECO:0000256" key="9">
    <source>
        <dbReference type="ARBA" id="ARBA00023049"/>
    </source>
</evidence>
<evidence type="ECO:0000259" key="12">
    <source>
        <dbReference type="SMART" id="SM00228"/>
    </source>
</evidence>
<dbReference type="CDD" id="cd23081">
    <property type="entry name" value="cpPDZ_EcRseP-like"/>
    <property type="match status" value="1"/>
</dbReference>
<dbReference type="Pfam" id="PF17820">
    <property type="entry name" value="PDZ_6"/>
    <property type="match status" value="1"/>
</dbReference>
<keyword evidence="10 11" id="KW-0472">Membrane</keyword>